<evidence type="ECO:0008006" key="3">
    <source>
        <dbReference type="Google" id="ProtNLM"/>
    </source>
</evidence>
<proteinExistence type="predicted"/>
<evidence type="ECO:0000313" key="2">
    <source>
        <dbReference type="Proteomes" id="UP000726136"/>
    </source>
</evidence>
<comment type="caution">
    <text evidence="1">The sequence shown here is derived from an EMBL/GenBank/DDBJ whole genome shotgun (WGS) entry which is preliminary data.</text>
</comment>
<reference evidence="1 2" key="1">
    <citation type="journal article" date="2021" name="PeerJ">
        <title>Analysis of 44 Vibrio anguillarum genomes reveals high genetic diversity.</title>
        <authorList>
            <person name="Hansen M.J."/>
            <person name="Dalsgaard I."/>
        </authorList>
    </citation>
    <scope>NUCLEOTIDE SEQUENCE [LARGE SCALE GENOMIC DNA]</scope>
    <source>
        <strain evidence="1 2">040915-1/1B</strain>
    </source>
</reference>
<gene>
    <name evidence="1" type="ORF">EAY46_28105</name>
</gene>
<dbReference type="Proteomes" id="UP000726136">
    <property type="component" value="Unassembled WGS sequence"/>
</dbReference>
<name>A0ABR9ZEG4_VIBAN</name>
<accession>A0ABR9ZEG4</accession>
<evidence type="ECO:0000313" key="1">
    <source>
        <dbReference type="EMBL" id="MBF4376844.1"/>
    </source>
</evidence>
<feature type="non-terminal residue" evidence="1">
    <location>
        <position position="1"/>
    </location>
</feature>
<keyword evidence="2" id="KW-1185">Reference proteome</keyword>
<dbReference type="EMBL" id="RDPI01001164">
    <property type="protein sequence ID" value="MBF4376844.1"/>
    <property type="molecule type" value="Genomic_DNA"/>
</dbReference>
<sequence length="138" mass="16352">SAGLGLPKYYQWRSRSGCTFCFFQRKIEWVRLREEHPEAFEEAKSYEKRAETSANGETFFWMGPNEPLETLEDPERIKQIKENHEKVKARFEKKKQRERKRRLGMHAMVDESMLIDTLDMDAMYDLEEGGGACITCYK</sequence>
<organism evidence="1 2">
    <name type="scientific">Vibrio anguillarum</name>
    <name type="common">Listonella anguillarum</name>
    <dbReference type="NCBI Taxonomy" id="55601"/>
    <lineage>
        <taxon>Bacteria</taxon>
        <taxon>Pseudomonadati</taxon>
        <taxon>Pseudomonadota</taxon>
        <taxon>Gammaproteobacteria</taxon>
        <taxon>Vibrionales</taxon>
        <taxon>Vibrionaceae</taxon>
        <taxon>Vibrio</taxon>
    </lineage>
</organism>
<protein>
    <recommendedName>
        <fullName evidence="3">Phosphoadenosine phosphosulphate reductase domain-containing protein</fullName>
    </recommendedName>
</protein>